<reference evidence="2" key="1">
    <citation type="submission" date="2023-07" db="EMBL/GenBank/DDBJ databases">
        <authorList>
            <consortium name="CYATHOMIX"/>
        </authorList>
    </citation>
    <scope>NUCLEOTIDE SEQUENCE</scope>
    <source>
        <strain evidence="2">N/A</strain>
    </source>
</reference>
<evidence type="ECO:0000313" key="2">
    <source>
        <dbReference type="EMBL" id="CAJ0601629.1"/>
    </source>
</evidence>
<proteinExistence type="predicted"/>
<keyword evidence="1" id="KW-0732">Signal</keyword>
<dbReference type="PROSITE" id="PS51257">
    <property type="entry name" value="PROKAR_LIPOPROTEIN"/>
    <property type="match status" value="1"/>
</dbReference>
<organism evidence="2 3">
    <name type="scientific">Cylicocyclus nassatus</name>
    <name type="common">Nematode worm</name>
    <dbReference type="NCBI Taxonomy" id="53992"/>
    <lineage>
        <taxon>Eukaryota</taxon>
        <taxon>Metazoa</taxon>
        <taxon>Ecdysozoa</taxon>
        <taxon>Nematoda</taxon>
        <taxon>Chromadorea</taxon>
        <taxon>Rhabditida</taxon>
        <taxon>Rhabditina</taxon>
        <taxon>Rhabditomorpha</taxon>
        <taxon>Strongyloidea</taxon>
        <taxon>Strongylidae</taxon>
        <taxon>Cylicocyclus</taxon>
    </lineage>
</organism>
<feature type="chain" id="PRO_5041225762" description="Lipoprotein" evidence="1">
    <location>
        <begin position="18"/>
        <end position="85"/>
    </location>
</feature>
<dbReference type="Proteomes" id="UP001176961">
    <property type="component" value="Unassembled WGS sequence"/>
</dbReference>
<sequence>MLYKIFLLLILTYTASACFSLSSCLKGSSEENGFDYSFYADCDNYCFHKYKSKSEYKKCLAKCVKESKPKKKEAKKAAKTQSSHS</sequence>
<evidence type="ECO:0008006" key="4">
    <source>
        <dbReference type="Google" id="ProtNLM"/>
    </source>
</evidence>
<dbReference type="AlphaFoldDB" id="A0AA36H089"/>
<gene>
    <name evidence="2" type="ORF">CYNAS_LOCUS13612</name>
</gene>
<accession>A0AA36H089</accession>
<comment type="caution">
    <text evidence="2">The sequence shown here is derived from an EMBL/GenBank/DDBJ whole genome shotgun (WGS) entry which is preliminary data.</text>
</comment>
<keyword evidence="3" id="KW-1185">Reference proteome</keyword>
<evidence type="ECO:0000256" key="1">
    <source>
        <dbReference type="SAM" id="SignalP"/>
    </source>
</evidence>
<feature type="signal peptide" evidence="1">
    <location>
        <begin position="1"/>
        <end position="17"/>
    </location>
</feature>
<dbReference type="EMBL" id="CATQJL010000305">
    <property type="protein sequence ID" value="CAJ0601629.1"/>
    <property type="molecule type" value="Genomic_DNA"/>
</dbReference>
<name>A0AA36H089_CYLNA</name>
<protein>
    <recommendedName>
        <fullName evidence="4">Lipoprotein</fullName>
    </recommendedName>
</protein>
<evidence type="ECO:0000313" key="3">
    <source>
        <dbReference type="Proteomes" id="UP001176961"/>
    </source>
</evidence>